<dbReference type="AlphaFoldDB" id="A0A2X0MFC0"/>
<proteinExistence type="predicted"/>
<evidence type="ECO:0000259" key="2">
    <source>
        <dbReference type="Pfam" id="PF16787"/>
    </source>
</evidence>
<feature type="region of interest" description="Disordered" evidence="1">
    <location>
        <begin position="64"/>
        <end position="122"/>
    </location>
</feature>
<evidence type="ECO:0000313" key="4">
    <source>
        <dbReference type="Proteomes" id="UP000249723"/>
    </source>
</evidence>
<evidence type="ECO:0000313" key="3">
    <source>
        <dbReference type="EMBL" id="SCZ95673.1"/>
    </source>
</evidence>
<protein>
    <submittedName>
        <fullName evidence="3">BZ3500_MvSof-1268-A1-R1_Chr8-1g09719 protein</fullName>
    </submittedName>
</protein>
<keyword evidence="4" id="KW-1185">Reference proteome</keyword>
<dbReference type="Pfam" id="PF16787">
    <property type="entry name" value="NDC10_II"/>
    <property type="match status" value="1"/>
</dbReference>
<sequence>MVNKQRARSPPSPPLNKPVVRLELPHVTVIPSSRLNRRALVSTDLATNATNSAIDSQYFQTNATKGMTPNSSPIRGSASTAHSVPVTDSNADCRDEFECREDEGEHAESEHEASEGEGNEQGMGSLAARLQASNNAIIASCTSTSNLAPKTVSAYEKSLKSYTKFMAETWPGACVRPIDPDMVLNFLSSESKRPARRSGTGVDQGEDIEGTTIGVSVLKNHLNALEHYRVIDSIDRTSVAARGKLRDLPPIGNLEAGWKKREAGRKKSAQTNKIEGTASDNVTKEEQLQISEHLLCQGPTVSLATLFRGDNTRALAFSDLSMRALERPDHPPIKTLYIVADSGKTNKEGRLDYKPVARHFDPRICNVGAVAFYIQISLKAVRNTGIENGTTSPFSRAHLAATHSCIRSPTRVSRHSWCLIGGRLDRRIAGAQMSAERGANEADTKALGGWSDGTFRSVYQRGDPTTSFIALAGFNGKFPERYYVARDIEADVPDDLQRLIFPWVEAALAEFEERFEADELCQDKALVGHLKLLQWFRLVILQDAAFLIQAFPDAPIFQASLFQSDRFRTWAPHFVASVEGNGREEAALKVVYGGLLDSIVDRLGAQQSSERQSATAHLRSDNRRILELLIEQHNRGGHFHGHVRKRRRHEFVRDFDDDDDNSDDDRRDLSDAHMSAPTTVPPAAAGNRSDRMRVGQSLAYRLPSHHATMDALLRPPAGDQLEDVGHLLAEYRRVKERNPMYVDPRLEALGLDDLARFPGTLVEWSTTITPPGWLPVVKFNPATNVEDVYLLYETGVAKDGDRRNPSMPWREMERRFGTRWRGAPGQTAPGVEWTRINRVLKFINEAVEGVPSRHGTLQQRSELVVASIKTALAPADFARYRKFYEHMQKKDTREVNGAQLNNYDALKLAVRVQYQ</sequence>
<feature type="compositionally biased region" description="Polar residues" evidence="1">
    <location>
        <begin position="64"/>
        <end position="90"/>
    </location>
</feature>
<name>A0A2X0MFC0_9BASI</name>
<dbReference type="STRING" id="289078.A0A2X0MFC0"/>
<dbReference type="InterPro" id="IPR031872">
    <property type="entry name" value="NDC10_II"/>
</dbReference>
<feature type="compositionally biased region" description="Polar residues" evidence="1">
    <location>
        <begin position="269"/>
        <end position="281"/>
    </location>
</feature>
<dbReference type="Proteomes" id="UP000249723">
    <property type="component" value="Unassembled WGS sequence"/>
</dbReference>
<gene>
    <name evidence="3" type="ORF">BZ3500_MVSOF-1268-A1-R1_CHR8-1G09719</name>
</gene>
<dbReference type="Gene3D" id="1.10.443.20">
    <property type="entry name" value="Centromere DNA-binding protein complex CBF3 subunit, domain 2"/>
    <property type="match status" value="2"/>
</dbReference>
<dbReference type="GO" id="GO:0003677">
    <property type="term" value="F:DNA binding"/>
    <property type="evidence" value="ECO:0007669"/>
    <property type="project" value="InterPro"/>
</dbReference>
<evidence type="ECO:0000256" key="1">
    <source>
        <dbReference type="SAM" id="MobiDB-lite"/>
    </source>
</evidence>
<feature type="region of interest" description="Disordered" evidence="1">
    <location>
        <begin position="259"/>
        <end position="283"/>
    </location>
</feature>
<reference evidence="4" key="1">
    <citation type="submission" date="2016-10" db="EMBL/GenBank/DDBJ databases">
        <authorList>
            <person name="Jeantristanb JTB J.-T."/>
            <person name="Ricardo R."/>
        </authorList>
    </citation>
    <scope>NUCLEOTIDE SEQUENCE [LARGE SCALE GENOMIC DNA]</scope>
</reference>
<accession>A0A2X0MFC0</accession>
<dbReference type="InterPro" id="IPR038279">
    <property type="entry name" value="Ndc10_dom2_sf"/>
</dbReference>
<dbReference type="EMBL" id="FMWP01000087">
    <property type="protein sequence ID" value="SCZ95673.1"/>
    <property type="molecule type" value="Genomic_DNA"/>
</dbReference>
<feature type="domain" description="Ndc10" evidence="2">
    <location>
        <begin position="431"/>
        <end position="567"/>
    </location>
</feature>
<organism evidence="3 4">
    <name type="scientific">Microbotryum saponariae</name>
    <dbReference type="NCBI Taxonomy" id="289078"/>
    <lineage>
        <taxon>Eukaryota</taxon>
        <taxon>Fungi</taxon>
        <taxon>Dikarya</taxon>
        <taxon>Basidiomycota</taxon>
        <taxon>Pucciniomycotina</taxon>
        <taxon>Microbotryomycetes</taxon>
        <taxon>Microbotryales</taxon>
        <taxon>Microbotryaceae</taxon>
        <taxon>Microbotryum</taxon>
    </lineage>
</organism>
<feature type="region of interest" description="Disordered" evidence="1">
    <location>
        <begin position="654"/>
        <end position="690"/>
    </location>
</feature>